<keyword evidence="1" id="KW-0472">Membrane</keyword>
<protein>
    <submittedName>
        <fullName evidence="2">Uncharacterized protein</fullName>
    </submittedName>
</protein>
<dbReference type="EMBL" id="NBSK02000009">
    <property type="protein sequence ID" value="KAJ0186100.1"/>
    <property type="molecule type" value="Genomic_DNA"/>
</dbReference>
<proteinExistence type="predicted"/>
<name>A0A9R1WNX9_LACSA</name>
<reference evidence="2 3" key="1">
    <citation type="journal article" date="2017" name="Nat. Commun.">
        <title>Genome assembly with in vitro proximity ligation data and whole-genome triplication in lettuce.</title>
        <authorList>
            <person name="Reyes-Chin-Wo S."/>
            <person name="Wang Z."/>
            <person name="Yang X."/>
            <person name="Kozik A."/>
            <person name="Arikit S."/>
            <person name="Song C."/>
            <person name="Xia L."/>
            <person name="Froenicke L."/>
            <person name="Lavelle D.O."/>
            <person name="Truco M.J."/>
            <person name="Xia R."/>
            <person name="Zhu S."/>
            <person name="Xu C."/>
            <person name="Xu H."/>
            <person name="Xu X."/>
            <person name="Cox K."/>
            <person name="Korf I."/>
            <person name="Meyers B.C."/>
            <person name="Michelmore R.W."/>
        </authorList>
    </citation>
    <scope>NUCLEOTIDE SEQUENCE [LARGE SCALE GENOMIC DNA]</scope>
    <source>
        <strain evidence="3">cv. Salinas</strain>
        <tissue evidence="2">Seedlings</tissue>
    </source>
</reference>
<keyword evidence="1" id="KW-1133">Transmembrane helix</keyword>
<evidence type="ECO:0000313" key="3">
    <source>
        <dbReference type="Proteomes" id="UP000235145"/>
    </source>
</evidence>
<evidence type="ECO:0000256" key="1">
    <source>
        <dbReference type="SAM" id="Phobius"/>
    </source>
</evidence>
<dbReference type="AlphaFoldDB" id="A0A9R1WNX9"/>
<dbReference type="Proteomes" id="UP000235145">
    <property type="component" value="Unassembled WGS sequence"/>
</dbReference>
<sequence>MAKLTDMSYEIALRAIAFCFTLLAAVLAIADQESSATANWLLMLVNGIVSSYLGASMIHLVIHDDKKVDTKFVILVIDIIMGALLFCFAHLAVYAAGGIVSYSMVITFLGAYVFLWLPLASVISIAKTSI</sequence>
<organism evidence="2 3">
    <name type="scientific">Lactuca sativa</name>
    <name type="common">Garden lettuce</name>
    <dbReference type="NCBI Taxonomy" id="4236"/>
    <lineage>
        <taxon>Eukaryota</taxon>
        <taxon>Viridiplantae</taxon>
        <taxon>Streptophyta</taxon>
        <taxon>Embryophyta</taxon>
        <taxon>Tracheophyta</taxon>
        <taxon>Spermatophyta</taxon>
        <taxon>Magnoliopsida</taxon>
        <taxon>eudicotyledons</taxon>
        <taxon>Gunneridae</taxon>
        <taxon>Pentapetalae</taxon>
        <taxon>asterids</taxon>
        <taxon>campanulids</taxon>
        <taxon>Asterales</taxon>
        <taxon>Asteraceae</taxon>
        <taxon>Cichorioideae</taxon>
        <taxon>Cichorieae</taxon>
        <taxon>Lactucinae</taxon>
        <taxon>Lactuca</taxon>
    </lineage>
</organism>
<keyword evidence="1" id="KW-0812">Transmembrane</keyword>
<keyword evidence="3" id="KW-1185">Reference proteome</keyword>
<accession>A0A9R1WNX9</accession>
<feature type="transmembrane region" description="Helical" evidence="1">
    <location>
        <begin position="40"/>
        <end position="60"/>
    </location>
</feature>
<gene>
    <name evidence="2" type="ORF">LSAT_V11C900468560</name>
</gene>
<feature type="transmembrane region" description="Helical" evidence="1">
    <location>
        <begin position="99"/>
        <end position="126"/>
    </location>
</feature>
<feature type="transmembrane region" description="Helical" evidence="1">
    <location>
        <begin position="72"/>
        <end position="93"/>
    </location>
</feature>
<evidence type="ECO:0000313" key="2">
    <source>
        <dbReference type="EMBL" id="KAJ0186100.1"/>
    </source>
</evidence>
<comment type="caution">
    <text evidence="2">The sequence shown here is derived from an EMBL/GenBank/DDBJ whole genome shotgun (WGS) entry which is preliminary data.</text>
</comment>